<organism evidence="14 15">
    <name type="scientific">Alloalcanivorax gelatiniphagus</name>
    <dbReference type="NCBI Taxonomy" id="1194167"/>
    <lineage>
        <taxon>Bacteria</taxon>
        <taxon>Pseudomonadati</taxon>
        <taxon>Pseudomonadota</taxon>
        <taxon>Gammaproteobacteria</taxon>
        <taxon>Oceanospirillales</taxon>
        <taxon>Alcanivoracaceae</taxon>
        <taxon>Alloalcanivorax</taxon>
    </lineage>
</organism>
<accession>A0ABY2XLT4</accession>
<evidence type="ECO:0000259" key="12">
    <source>
        <dbReference type="Pfam" id="PF00593"/>
    </source>
</evidence>
<evidence type="ECO:0000256" key="9">
    <source>
        <dbReference type="ARBA" id="ARBA00023237"/>
    </source>
</evidence>
<evidence type="ECO:0000256" key="3">
    <source>
        <dbReference type="ARBA" id="ARBA00022452"/>
    </source>
</evidence>
<evidence type="ECO:0000256" key="8">
    <source>
        <dbReference type="ARBA" id="ARBA00023136"/>
    </source>
</evidence>
<keyword evidence="8 10" id="KW-0472">Membrane</keyword>
<gene>
    <name evidence="14" type="ORF">FGS76_08025</name>
</gene>
<dbReference type="InterPro" id="IPR039426">
    <property type="entry name" value="TonB-dep_rcpt-like"/>
</dbReference>
<proteinExistence type="inferred from homology"/>
<keyword evidence="5" id="KW-0732">Signal</keyword>
<dbReference type="EMBL" id="VCQT01000027">
    <property type="protein sequence ID" value="TMW13176.1"/>
    <property type="molecule type" value="Genomic_DNA"/>
</dbReference>
<evidence type="ECO:0000256" key="5">
    <source>
        <dbReference type="ARBA" id="ARBA00022729"/>
    </source>
</evidence>
<keyword evidence="9 10" id="KW-0998">Cell outer membrane</keyword>
<comment type="subcellular location">
    <subcellularLocation>
        <location evidence="1 10">Cell outer membrane</location>
        <topology evidence="1 10">Multi-pass membrane protein</topology>
    </subcellularLocation>
</comment>
<dbReference type="CDD" id="cd01347">
    <property type="entry name" value="ligand_gated_channel"/>
    <property type="match status" value="1"/>
</dbReference>
<evidence type="ECO:0000256" key="6">
    <source>
        <dbReference type="ARBA" id="ARBA00023065"/>
    </source>
</evidence>
<comment type="caution">
    <text evidence="14">The sequence shown here is derived from an EMBL/GenBank/DDBJ whole genome shotgun (WGS) entry which is preliminary data.</text>
</comment>
<keyword evidence="2 10" id="KW-0813">Transport</keyword>
<comment type="similarity">
    <text evidence="10 11">Belongs to the TonB-dependent receptor family.</text>
</comment>
<name>A0ABY2XLT4_9GAMM</name>
<evidence type="ECO:0000256" key="2">
    <source>
        <dbReference type="ARBA" id="ARBA00022448"/>
    </source>
</evidence>
<dbReference type="InterPro" id="IPR036942">
    <property type="entry name" value="Beta-barrel_TonB_sf"/>
</dbReference>
<evidence type="ECO:0000256" key="7">
    <source>
        <dbReference type="ARBA" id="ARBA00023077"/>
    </source>
</evidence>
<dbReference type="InterPro" id="IPR012910">
    <property type="entry name" value="Plug_dom"/>
</dbReference>
<evidence type="ECO:0000313" key="15">
    <source>
        <dbReference type="Proteomes" id="UP000739180"/>
    </source>
</evidence>
<dbReference type="Pfam" id="PF07715">
    <property type="entry name" value="Plug"/>
    <property type="match status" value="1"/>
</dbReference>
<dbReference type="Proteomes" id="UP000739180">
    <property type="component" value="Unassembled WGS sequence"/>
</dbReference>
<evidence type="ECO:0000259" key="13">
    <source>
        <dbReference type="Pfam" id="PF07715"/>
    </source>
</evidence>
<evidence type="ECO:0000256" key="4">
    <source>
        <dbReference type="ARBA" id="ARBA00022692"/>
    </source>
</evidence>
<feature type="domain" description="TonB-dependent receptor-like beta-barrel" evidence="12">
    <location>
        <begin position="227"/>
        <end position="638"/>
    </location>
</feature>
<keyword evidence="7 11" id="KW-0798">TonB box</keyword>
<evidence type="ECO:0000256" key="1">
    <source>
        <dbReference type="ARBA" id="ARBA00004571"/>
    </source>
</evidence>
<feature type="domain" description="TonB-dependent receptor plug" evidence="13">
    <location>
        <begin position="38"/>
        <end position="147"/>
    </location>
</feature>
<protein>
    <submittedName>
        <fullName evidence="14">TonB-dependent receptor</fullName>
    </submittedName>
</protein>
<dbReference type="Gene3D" id="2.40.170.20">
    <property type="entry name" value="TonB-dependent receptor, beta-barrel domain"/>
    <property type="match status" value="1"/>
</dbReference>
<dbReference type="PANTHER" id="PTHR30069:SF53">
    <property type="entry name" value="COLICIN I RECEPTOR-RELATED"/>
    <property type="match status" value="1"/>
</dbReference>
<dbReference type="SUPFAM" id="SSF56935">
    <property type="entry name" value="Porins"/>
    <property type="match status" value="1"/>
</dbReference>
<keyword evidence="6" id="KW-0406">Ion transport</keyword>
<evidence type="ECO:0000256" key="10">
    <source>
        <dbReference type="PROSITE-ProRule" id="PRU01360"/>
    </source>
</evidence>
<keyword evidence="4 10" id="KW-0812">Transmembrane</keyword>
<dbReference type="PANTHER" id="PTHR30069">
    <property type="entry name" value="TONB-DEPENDENT OUTER MEMBRANE RECEPTOR"/>
    <property type="match status" value="1"/>
</dbReference>
<dbReference type="Pfam" id="PF00593">
    <property type="entry name" value="TonB_dep_Rec_b-barrel"/>
    <property type="match status" value="1"/>
</dbReference>
<keyword evidence="15" id="KW-1185">Reference proteome</keyword>
<dbReference type="PROSITE" id="PS52016">
    <property type="entry name" value="TONB_DEPENDENT_REC_3"/>
    <property type="match status" value="1"/>
</dbReference>
<evidence type="ECO:0000256" key="11">
    <source>
        <dbReference type="RuleBase" id="RU003357"/>
    </source>
</evidence>
<dbReference type="Gene3D" id="2.170.130.10">
    <property type="entry name" value="TonB-dependent receptor, plug domain"/>
    <property type="match status" value="1"/>
</dbReference>
<keyword evidence="14" id="KW-0675">Receptor</keyword>
<reference evidence="14 15" key="1">
    <citation type="submission" date="2019-05" db="EMBL/GenBank/DDBJ databases">
        <title>Genome of Alcanivorax gelatiniphagus, an oil degrading marine bacteria.</title>
        <authorList>
            <person name="Kwon K.K."/>
        </authorList>
    </citation>
    <scope>NUCLEOTIDE SEQUENCE [LARGE SCALE GENOMIC DNA]</scope>
    <source>
        <strain evidence="14 15">MEBiC 08158</strain>
    </source>
</reference>
<evidence type="ECO:0000313" key="14">
    <source>
        <dbReference type="EMBL" id="TMW13176.1"/>
    </source>
</evidence>
<dbReference type="InterPro" id="IPR037066">
    <property type="entry name" value="Plug_dom_sf"/>
</dbReference>
<keyword evidence="3 10" id="KW-1134">Transmembrane beta strand</keyword>
<dbReference type="InterPro" id="IPR000531">
    <property type="entry name" value="Beta-barrel_TonB"/>
</dbReference>
<sequence length="665" mass="73449">MALAVALAAQGAGAAEADNHVLEAVTVVSAAGFEQHIADAPASISVIDREQLESHSYQDLTDALKDIPGVTITGGGSYQDISLRGMASKYTMILVDGRRLSGREATGNGQDRGLEQNYLPPLRAIERIEVIRGPMSSLYGSEAMGGVINIITRKVQKQWIGSFGSEVTLQDNSKSGDARQSDLYLAGPLLEDKLGLQVNGQVRHRDEDEILDGFEEQKVRGGGAKLVFTPDQRNDLALSYDEVHQERNGSPGKSYQPDVDGSNRLFKKTIAALTHDGHFDAWSTESYLQNEKTENPDRQGRLRDGITLETLIANTQATYFGDRHIVTFGAQYKDEELTDYATNRLPTSDATEISRWQYAVFLEDEWRLTGKLSLTGGLRFNKDENFGNHVSPRLYAVHHLTPALTLKGGISTGYRQPSLREAADDWGSVTGGPYAAAGQPRGIIKGNPDLDPETSINYEAGFALDLPAGIATSLMLFQTDFKDKITEYRECQSDPSSDRNDPSTWDCSNAGEAYYFVSNRMNVDEARMQGAEATLAWRLATDLRFNASYTYTDSEQRTGEFKGEPLNKIPRHMVNAGLEWQTTDKLQSWARVNHRGRTSDYQSRVSMAEGTPGYSLVDAGLNYRASKNLTLKAGVYNLTDRQITNEDFEIILDGRRYNAGLVVDF</sequence>